<reference evidence="2 3" key="1">
    <citation type="submission" date="2016-11" db="EMBL/GenBank/DDBJ databases">
        <authorList>
            <person name="Jaros S."/>
            <person name="Januszkiewicz K."/>
            <person name="Wedrychowicz H."/>
        </authorList>
    </citation>
    <scope>NUCLEOTIDE SEQUENCE [LARGE SCALE GENOMIC DNA]</scope>
    <source>
        <strain evidence="2 3">CGMCC 4.2025</strain>
    </source>
</reference>
<keyword evidence="3" id="KW-1185">Reference proteome</keyword>
<gene>
    <name evidence="2" type="ORF">SAMN05216499_119135</name>
</gene>
<evidence type="ECO:0000313" key="3">
    <source>
        <dbReference type="Proteomes" id="UP000184111"/>
    </source>
</evidence>
<evidence type="ECO:0000313" key="2">
    <source>
        <dbReference type="EMBL" id="SHN06625.1"/>
    </source>
</evidence>
<dbReference type="AlphaFoldDB" id="A0A1M7NSK8"/>
<accession>A0A1M7NSK8</accession>
<dbReference type="RefSeq" id="WP_143172578.1">
    <property type="nucleotide sequence ID" value="NZ_FRBI01000019.1"/>
</dbReference>
<organism evidence="2 3">
    <name type="scientific">Actinacidiphila paucisporea</name>
    <dbReference type="NCBI Taxonomy" id="310782"/>
    <lineage>
        <taxon>Bacteria</taxon>
        <taxon>Bacillati</taxon>
        <taxon>Actinomycetota</taxon>
        <taxon>Actinomycetes</taxon>
        <taxon>Kitasatosporales</taxon>
        <taxon>Streptomycetaceae</taxon>
        <taxon>Actinacidiphila</taxon>
    </lineage>
</organism>
<evidence type="ECO:0000256" key="1">
    <source>
        <dbReference type="SAM" id="MobiDB-lite"/>
    </source>
</evidence>
<dbReference type="EMBL" id="FRBI01000019">
    <property type="protein sequence ID" value="SHN06625.1"/>
    <property type="molecule type" value="Genomic_DNA"/>
</dbReference>
<name>A0A1M7NSK8_9ACTN</name>
<sequence>MHKVQRGWAHREGAGAARQLPETRYCSGHDALGEHRPHRLAAGHRLCPVCGERVGTTLRALPRLYAACEDALGPALGGFRQRVSGSRSMGMALNERAMDARSDMVTVLASWSDMVVGERRASAPRGRTVRDLATFVAAHLGWLLAHPAADDFVSEIVTVEKAARQAVDAGPAPRELGRCPEPECTSPVRSSAQPGEVFAVSCGVGHVLSPQQWLRFGRRADS</sequence>
<feature type="region of interest" description="Disordered" evidence="1">
    <location>
        <begin position="168"/>
        <end position="190"/>
    </location>
</feature>
<proteinExistence type="predicted"/>
<dbReference type="OrthoDB" id="4261376at2"/>
<protein>
    <submittedName>
        <fullName evidence="2">Uncharacterized protein</fullName>
    </submittedName>
</protein>
<dbReference type="Proteomes" id="UP000184111">
    <property type="component" value="Unassembled WGS sequence"/>
</dbReference>